<dbReference type="EMBL" id="AKGD01000001">
    <property type="protein sequence ID" value="EIT70909.1"/>
    <property type="molecule type" value="Genomic_DNA"/>
</dbReference>
<dbReference type="Proteomes" id="UP000003704">
    <property type="component" value="Unassembled WGS sequence"/>
</dbReference>
<dbReference type="InterPro" id="IPR007038">
    <property type="entry name" value="HupE_UreJ"/>
</dbReference>
<evidence type="ECO:0000256" key="2">
    <source>
        <dbReference type="SAM" id="SignalP"/>
    </source>
</evidence>
<proteinExistence type="predicted"/>
<feature type="signal peptide" evidence="2">
    <location>
        <begin position="1"/>
        <end position="27"/>
    </location>
</feature>
<evidence type="ECO:0008006" key="5">
    <source>
        <dbReference type="Google" id="ProtNLM"/>
    </source>
</evidence>
<name>I7ZG77_9GAMM</name>
<evidence type="ECO:0000313" key="3">
    <source>
        <dbReference type="EMBL" id="EIT70909.1"/>
    </source>
</evidence>
<feature type="transmembrane region" description="Helical" evidence="1">
    <location>
        <begin position="43"/>
        <end position="64"/>
    </location>
</feature>
<keyword evidence="1" id="KW-0472">Membrane</keyword>
<feature type="transmembrane region" description="Helical" evidence="1">
    <location>
        <begin position="151"/>
        <end position="172"/>
    </location>
</feature>
<dbReference type="STRING" id="1172194.WQQ_10460"/>
<reference evidence="3 4" key="1">
    <citation type="journal article" date="2012" name="J. Bacteriol.">
        <title>Genome Sequence of n-Alkane-Degrading Hydrocarboniphaga effusa Strain AP103T (ATCC BAA-332T).</title>
        <authorList>
            <person name="Chang H.K."/>
            <person name="Zylstra G.J."/>
            <person name="Chae J.C."/>
        </authorList>
    </citation>
    <scope>NUCLEOTIDE SEQUENCE [LARGE SCALE GENOMIC DNA]</scope>
    <source>
        <strain evidence="3 4">AP103</strain>
    </source>
</reference>
<feature type="transmembrane region" description="Helical" evidence="1">
    <location>
        <begin position="98"/>
        <end position="115"/>
    </location>
</feature>
<keyword evidence="1" id="KW-1133">Transmembrane helix</keyword>
<keyword evidence="4" id="KW-1185">Reference proteome</keyword>
<evidence type="ECO:0000313" key="4">
    <source>
        <dbReference type="Proteomes" id="UP000003704"/>
    </source>
</evidence>
<sequence>MKTVRVKAVHRCSLFALLCLVGPLAQAHPGHEPASLSFFQGLVHPLLGLDHLLAMLIVGVWAAQIGGRARVWLPASFVALMAVGALTLHAASLPTMEGGIVVSLLALGLAVALAWRAALPIAIPLVGLFALFHGAAHGIELQQLAHPLLYASGFLIQTAALHIVGLALGAYAQRRDSRFARATGWLGVVVGAGLALG</sequence>
<keyword evidence="1" id="KW-0812">Transmembrane</keyword>
<comment type="caution">
    <text evidence="3">The sequence shown here is derived from an EMBL/GenBank/DDBJ whole genome shotgun (WGS) entry which is preliminary data.</text>
</comment>
<feature type="transmembrane region" description="Helical" evidence="1">
    <location>
        <begin position="122"/>
        <end position="139"/>
    </location>
</feature>
<organism evidence="3 4">
    <name type="scientific">Hydrocarboniphaga effusa AP103</name>
    <dbReference type="NCBI Taxonomy" id="1172194"/>
    <lineage>
        <taxon>Bacteria</taxon>
        <taxon>Pseudomonadati</taxon>
        <taxon>Pseudomonadota</taxon>
        <taxon>Gammaproteobacteria</taxon>
        <taxon>Nevskiales</taxon>
        <taxon>Nevskiaceae</taxon>
        <taxon>Hydrocarboniphaga</taxon>
    </lineage>
</organism>
<dbReference type="RefSeq" id="WP_007184001.1">
    <property type="nucleotide sequence ID" value="NZ_AKGD01000001.1"/>
</dbReference>
<accession>I7ZG77</accession>
<feature type="chain" id="PRO_5003712972" description="HupE/UreJ protein" evidence="2">
    <location>
        <begin position="28"/>
        <end position="197"/>
    </location>
</feature>
<dbReference type="AlphaFoldDB" id="I7ZG77"/>
<keyword evidence="2" id="KW-0732">Signal</keyword>
<feature type="transmembrane region" description="Helical" evidence="1">
    <location>
        <begin position="71"/>
        <end position="92"/>
    </location>
</feature>
<gene>
    <name evidence="3" type="ORF">WQQ_10460</name>
</gene>
<dbReference type="PIRSF" id="PIRSF016919">
    <property type="entry name" value="HupE_UreJ"/>
    <property type="match status" value="1"/>
</dbReference>
<evidence type="ECO:0000256" key="1">
    <source>
        <dbReference type="SAM" id="Phobius"/>
    </source>
</evidence>
<dbReference type="Pfam" id="PF04955">
    <property type="entry name" value="HupE_UreJ"/>
    <property type="match status" value="1"/>
</dbReference>
<protein>
    <recommendedName>
        <fullName evidence="5">HupE/UreJ protein</fullName>
    </recommendedName>
</protein>
<dbReference type="PATRIC" id="fig|1172194.4.peg.1004"/>